<accession>A0ABR9VUZ5</accession>
<dbReference type="PROSITE" id="PS00095">
    <property type="entry name" value="C5_MTASE_2"/>
    <property type="match status" value="1"/>
</dbReference>
<dbReference type="InterPro" id="IPR029063">
    <property type="entry name" value="SAM-dependent_MTases_sf"/>
</dbReference>
<name>A0ABR9VUZ5_9SYNC</name>
<dbReference type="CDD" id="cd00315">
    <property type="entry name" value="Cyt_C5_DNA_methylase"/>
    <property type="match status" value="1"/>
</dbReference>
<comment type="similarity">
    <text evidence="5 6">Belongs to the class I-like SAM-binding methyltransferase superfamily. C5-methyltransferase family.</text>
</comment>
<reference evidence="8 9" key="1">
    <citation type="submission" date="2020-10" db="EMBL/GenBank/DDBJ databases">
        <authorList>
            <person name="Castelo-Branco R."/>
            <person name="Eusebio N."/>
            <person name="Adriana R."/>
            <person name="Vieira A."/>
            <person name="Brugerolle De Fraissinette N."/>
            <person name="Rezende De Castro R."/>
            <person name="Schneider M.P."/>
            <person name="Vasconcelos V."/>
            <person name="Leao P.N."/>
        </authorList>
    </citation>
    <scope>NUCLEOTIDE SEQUENCE [LARGE SCALE GENOMIC DNA]</scope>
    <source>
        <strain evidence="8 9">LEGE 00031</strain>
    </source>
</reference>
<evidence type="ECO:0000256" key="5">
    <source>
        <dbReference type="PROSITE-ProRule" id="PRU01016"/>
    </source>
</evidence>
<proteinExistence type="inferred from homology"/>
<dbReference type="Gene3D" id="3.90.120.10">
    <property type="entry name" value="DNA Methylase, subunit A, domain 2"/>
    <property type="match status" value="1"/>
</dbReference>
<evidence type="ECO:0000313" key="8">
    <source>
        <dbReference type="EMBL" id="MBE9254718.1"/>
    </source>
</evidence>
<dbReference type="Pfam" id="PF00145">
    <property type="entry name" value="DNA_methylase"/>
    <property type="match status" value="1"/>
</dbReference>
<keyword evidence="9" id="KW-1185">Reference proteome</keyword>
<dbReference type="GO" id="GO:0008168">
    <property type="term" value="F:methyltransferase activity"/>
    <property type="evidence" value="ECO:0007669"/>
    <property type="project" value="UniProtKB-KW"/>
</dbReference>
<dbReference type="PRINTS" id="PR00105">
    <property type="entry name" value="C5METTRFRASE"/>
</dbReference>
<keyword evidence="4" id="KW-0680">Restriction system</keyword>
<evidence type="ECO:0000256" key="6">
    <source>
        <dbReference type="RuleBase" id="RU000416"/>
    </source>
</evidence>
<protein>
    <recommendedName>
        <fullName evidence="7">Cytosine-specific methyltransferase</fullName>
        <ecNumber evidence="7">2.1.1.37</ecNumber>
    </recommendedName>
</protein>
<dbReference type="PROSITE" id="PS51679">
    <property type="entry name" value="SAM_MT_C5"/>
    <property type="match status" value="1"/>
</dbReference>
<dbReference type="Gene3D" id="3.40.50.150">
    <property type="entry name" value="Vaccinia Virus protein VP39"/>
    <property type="match status" value="1"/>
</dbReference>
<dbReference type="PANTHER" id="PTHR10629">
    <property type="entry name" value="CYTOSINE-SPECIFIC METHYLTRANSFERASE"/>
    <property type="match status" value="1"/>
</dbReference>
<dbReference type="InterPro" id="IPR031303">
    <property type="entry name" value="C5_meth_CS"/>
</dbReference>
<comment type="caution">
    <text evidence="8">The sequence shown here is derived from an EMBL/GenBank/DDBJ whole genome shotgun (WGS) entry which is preliminary data.</text>
</comment>
<evidence type="ECO:0000313" key="9">
    <source>
        <dbReference type="Proteomes" id="UP000658720"/>
    </source>
</evidence>
<dbReference type="PANTHER" id="PTHR10629:SF52">
    <property type="entry name" value="DNA (CYTOSINE-5)-METHYLTRANSFERASE 1"/>
    <property type="match status" value="1"/>
</dbReference>
<dbReference type="InterPro" id="IPR001525">
    <property type="entry name" value="C5_MeTfrase"/>
</dbReference>
<dbReference type="InterPro" id="IPR018117">
    <property type="entry name" value="C5_DNA_meth_AS"/>
</dbReference>
<comment type="catalytic activity">
    <reaction evidence="7">
        <text>a 2'-deoxycytidine in DNA + S-adenosyl-L-methionine = a 5-methyl-2'-deoxycytidine in DNA + S-adenosyl-L-homocysteine + H(+)</text>
        <dbReference type="Rhea" id="RHEA:13681"/>
        <dbReference type="Rhea" id="RHEA-COMP:11369"/>
        <dbReference type="Rhea" id="RHEA-COMP:11370"/>
        <dbReference type="ChEBI" id="CHEBI:15378"/>
        <dbReference type="ChEBI" id="CHEBI:57856"/>
        <dbReference type="ChEBI" id="CHEBI:59789"/>
        <dbReference type="ChEBI" id="CHEBI:85452"/>
        <dbReference type="ChEBI" id="CHEBI:85454"/>
        <dbReference type="EC" id="2.1.1.37"/>
    </reaction>
</comment>
<feature type="active site" evidence="5">
    <location>
        <position position="85"/>
    </location>
</feature>
<evidence type="ECO:0000256" key="7">
    <source>
        <dbReference type="RuleBase" id="RU000417"/>
    </source>
</evidence>
<dbReference type="Proteomes" id="UP000658720">
    <property type="component" value="Unassembled WGS sequence"/>
</dbReference>
<evidence type="ECO:0000256" key="3">
    <source>
        <dbReference type="ARBA" id="ARBA00022691"/>
    </source>
</evidence>
<organism evidence="8 9">
    <name type="scientific">Synechocystis salina LEGE 00031</name>
    <dbReference type="NCBI Taxonomy" id="1828736"/>
    <lineage>
        <taxon>Bacteria</taxon>
        <taxon>Bacillati</taxon>
        <taxon>Cyanobacteriota</taxon>
        <taxon>Cyanophyceae</taxon>
        <taxon>Synechococcales</taxon>
        <taxon>Merismopediaceae</taxon>
        <taxon>Synechocystis</taxon>
    </lineage>
</organism>
<dbReference type="PROSITE" id="PS00094">
    <property type="entry name" value="C5_MTASE_1"/>
    <property type="match status" value="1"/>
</dbReference>
<keyword evidence="3 5" id="KW-0949">S-adenosyl-L-methionine</keyword>
<dbReference type="GO" id="GO:0032259">
    <property type="term" value="P:methylation"/>
    <property type="evidence" value="ECO:0007669"/>
    <property type="project" value="UniProtKB-KW"/>
</dbReference>
<evidence type="ECO:0000256" key="4">
    <source>
        <dbReference type="ARBA" id="ARBA00022747"/>
    </source>
</evidence>
<dbReference type="EMBL" id="JADEVV010000037">
    <property type="protein sequence ID" value="MBE9254718.1"/>
    <property type="molecule type" value="Genomic_DNA"/>
</dbReference>
<evidence type="ECO:0000256" key="2">
    <source>
        <dbReference type="ARBA" id="ARBA00022679"/>
    </source>
</evidence>
<dbReference type="InterPro" id="IPR050390">
    <property type="entry name" value="C5-Methyltransferase"/>
</dbReference>
<keyword evidence="2 5" id="KW-0808">Transferase</keyword>
<gene>
    <name evidence="8" type="ORF">IQ217_12900</name>
</gene>
<dbReference type="RefSeq" id="WP_194020248.1">
    <property type="nucleotide sequence ID" value="NZ_JADEVV010000037.1"/>
</dbReference>
<sequence>MARPIAIDLFAGCGGMSLGLEAAGFDIAAAVEVDAVHCLVHHHNFSYGATICRDIAQVTAEEILREVNSHGYSDNIDLIAGGPPCQGFSLMGKRQLDDPRNSLVFEYVRIIRAIKPKYFLFENVPGIQSGKHKKFLEELVSEFESIGYHIEKPVVVLDASLYGAPQKRKRLIILGSRKDVTPATYPPPSHLDLTEVEQGKNPQKSPSTINYQPLFTCGEAIDDLTPHPPYLTGEDRGIPADLLDYSALRKSYAIKPNGVFSLCHKRQVDNLVYGHIGSLHTEKSMKRFADTLPGTVDKTSRFLRLSETGLCNTLRAGTGSDKGAYTAPRPIHYALPRCITVREAARLHTYPDWFQFHNTIWHGFREIGNSVVPWLAKALGKQVIAALDYTIEDLPIYELERQDRTLLRYNLPQANRYLRSGSHCQSQ</sequence>
<dbReference type="EC" id="2.1.1.37" evidence="7"/>
<evidence type="ECO:0000256" key="1">
    <source>
        <dbReference type="ARBA" id="ARBA00022603"/>
    </source>
</evidence>
<dbReference type="NCBIfam" id="TIGR00675">
    <property type="entry name" value="dcm"/>
    <property type="match status" value="1"/>
</dbReference>
<keyword evidence="1 5" id="KW-0489">Methyltransferase</keyword>
<dbReference type="SUPFAM" id="SSF53335">
    <property type="entry name" value="S-adenosyl-L-methionine-dependent methyltransferases"/>
    <property type="match status" value="1"/>
</dbReference>